<dbReference type="GO" id="GO:0031510">
    <property type="term" value="C:SUMO activating enzyme complex"/>
    <property type="evidence" value="ECO:0007669"/>
    <property type="project" value="TreeGrafter"/>
</dbReference>
<dbReference type="PANTHER" id="PTHR10953:SF162">
    <property type="entry name" value="SUMO-ACTIVATING ENZYME SUBUNIT 1"/>
    <property type="match status" value="1"/>
</dbReference>
<dbReference type="Pfam" id="PF00899">
    <property type="entry name" value="ThiF"/>
    <property type="match status" value="1"/>
</dbReference>
<dbReference type="AlphaFoldDB" id="F1L7H3"/>
<dbReference type="InterPro" id="IPR035985">
    <property type="entry name" value="Ubiquitin-activating_enz"/>
</dbReference>
<dbReference type="SUPFAM" id="SSF69572">
    <property type="entry name" value="Activating enzymes of the ubiquitin-like proteins"/>
    <property type="match status" value="1"/>
</dbReference>
<dbReference type="InterPro" id="IPR000594">
    <property type="entry name" value="ThiF_NAD_FAD-bd"/>
</dbReference>
<feature type="compositionally biased region" description="Basic and acidic residues" evidence="2">
    <location>
        <begin position="203"/>
        <end position="217"/>
    </location>
</feature>
<name>F1L7H3_ASCSU</name>
<dbReference type="EMBL" id="JI173078">
    <property type="protein sequence ID" value="ADY46077.1"/>
    <property type="molecule type" value="mRNA"/>
</dbReference>
<dbReference type="GO" id="GO:0005737">
    <property type="term" value="C:cytoplasm"/>
    <property type="evidence" value="ECO:0007669"/>
    <property type="project" value="TreeGrafter"/>
</dbReference>
<evidence type="ECO:0000256" key="2">
    <source>
        <dbReference type="SAM" id="MobiDB-lite"/>
    </source>
</evidence>
<evidence type="ECO:0000256" key="1">
    <source>
        <dbReference type="ARBA" id="ARBA00005673"/>
    </source>
</evidence>
<evidence type="ECO:0000259" key="3">
    <source>
        <dbReference type="Pfam" id="PF00899"/>
    </source>
</evidence>
<dbReference type="InterPro" id="IPR045886">
    <property type="entry name" value="ThiF/MoeB/HesA"/>
</dbReference>
<accession>F1L7H3</accession>
<dbReference type="GO" id="GO:0019948">
    <property type="term" value="F:SUMO activating enzyme activity"/>
    <property type="evidence" value="ECO:0007669"/>
    <property type="project" value="TreeGrafter"/>
</dbReference>
<feature type="domain" description="THIF-type NAD/FAD binding fold" evidence="3">
    <location>
        <begin position="29"/>
        <end position="369"/>
    </location>
</feature>
<organism evidence="4">
    <name type="scientific">Ascaris suum</name>
    <name type="common">Pig roundworm</name>
    <name type="synonym">Ascaris lumbricoides</name>
    <dbReference type="NCBI Taxonomy" id="6253"/>
    <lineage>
        <taxon>Eukaryota</taxon>
        <taxon>Metazoa</taxon>
        <taxon>Ecdysozoa</taxon>
        <taxon>Nematoda</taxon>
        <taxon>Chromadorea</taxon>
        <taxon>Rhabditida</taxon>
        <taxon>Spirurina</taxon>
        <taxon>Ascaridomorpha</taxon>
        <taxon>Ascaridoidea</taxon>
        <taxon>Ascarididae</taxon>
        <taxon>Ascaris</taxon>
    </lineage>
</organism>
<evidence type="ECO:0000313" key="4">
    <source>
        <dbReference type="EMBL" id="ADY46077.1"/>
    </source>
</evidence>
<sequence length="381" mass="42603">MSVEEEGGTSGRHPESVKVAISDEEKAVYDRQIRLWGLEAQNRLRNSSVLVAGLSGCGAEVAKNLMLAGLKSITLLDHRKVTENDESNQFLIAPGSIGQNRAEASCARCHVLNPHVALHIDTSEIAAKNDEFFKQFDLVVLIDQKYSVINKVDNICRSAHIRFAAGGVFGWTGYGFFDFNGHTFLMRAPKRSGMDSNTVMLDRPSDGYRHSEKRPRCDTSDAAIADNSAEHPETIDIGDDEDERIKMNVPYPSWEETLNVDWTQKKLIRKSKRILPNCYFPIRALLRAYDTHDEVNAELLLKLWKEEMENCNRNFEIQPLDGGDAIFFMDPPFSPACAIVGAVIGQEVVKALSQNEEPLRNLFLYSALETAGIVCNFPPIV</sequence>
<dbReference type="PANTHER" id="PTHR10953">
    <property type="entry name" value="UBIQUITIN-ACTIVATING ENZYME E1"/>
    <property type="match status" value="1"/>
</dbReference>
<dbReference type="Gene3D" id="3.40.50.720">
    <property type="entry name" value="NAD(P)-binding Rossmann-like Domain"/>
    <property type="match status" value="1"/>
</dbReference>
<reference evidence="4" key="1">
    <citation type="journal article" date="2011" name="Genome Res.">
        <title>Deep small RNA sequencing from the nematode Ascaris reveals conservation, functional diversification, and novel developmental profiles.</title>
        <authorList>
            <person name="Wang J."/>
            <person name="Czech B."/>
            <person name="Crunk A."/>
            <person name="Wallace A."/>
            <person name="Mitreva M."/>
            <person name="Hannon G.J."/>
            <person name="Davis R.E."/>
        </authorList>
    </citation>
    <scope>NUCLEOTIDE SEQUENCE</scope>
</reference>
<feature type="region of interest" description="Disordered" evidence="2">
    <location>
        <begin position="196"/>
        <end position="217"/>
    </location>
</feature>
<comment type="similarity">
    <text evidence="1">Belongs to the ubiquitin-activating E1 family.</text>
</comment>
<protein>
    <submittedName>
        <fullName evidence="4">SUMO-activating enzyme subunit aos-1</fullName>
    </submittedName>
</protein>
<dbReference type="GO" id="GO:0016925">
    <property type="term" value="P:protein sumoylation"/>
    <property type="evidence" value="ECO:0007669"/>
    <property type="project" value="TreeGrafter"/>
</dbReference>
<proteinExistence type="evidence at transcript level"/>